<dbReference type="PROSITE" id="PS50110">
    <property type="entry name" value="RESPONSE_REGULATORY"/>
    <property type="match status" value="1"/>
</dbReference>
<comment type="function">
    <text evidence="2">May play the central regulatory role in sporulation. It may be an element of the effector pathway responsible for the activation of sporulation genes in response to nutritional stress. Spo0A may act in concert with spo0H (a sigma factor) to control the expression of some genes that are critical to the sporulation process.</text>
</comment>
<evidence type="ECO:0000313" key="7">
    <source>
        <dbReference type="Proteomes" id="UP000774000"/>
    </source>
</evidence>
<dbReference type="Gene3D" id="3.40.50.2300">
    <property type="match status" value="1"/>
</dbReference>
<feature type="coiled-coil region" evidence="4">
    <location>
        <begin position="140"/>
        <end position="192"/>
    </location>
</feature>
<name>A0A939BR80_9FIRM</name>
<dbReference type="EMBL" id="JAFBDQ010000009">
    <property type="protein sequence ID" value="MBM7557094.1"/>
    <property type="molecule type" value="Genomic_DNA"/>
</dbReference>
<evidence type="ECO:0000256" key="4">
    <source>
        <dbReference type="SAM" id="Coils"/>
    </source>
</evidence>
<sequence length="272" mass="30944">MADFLVIDDSLMMRKNIKSILESLGQKVVGELETGAGVVDKYEECQPDIISLDLVMPQVDGLEALKKIKNEYPQSKVIIITCLGEKSKILEALNLGADYYIVKPIEIKELVEALNNILDEEDISERIAEQIENPCGFKCSREASWRKKKKEDAKNRLKEELENLEKTDKRNNNNLEEQLDDIASELDEGNNKKPFKVINESGNLKVKINKVIDEDMIKSINETIKDLLVIESLKISFDLRDIDFAFPKIEEDFEKIINKIEVVGGEVEIISS</sequence>
<organism evidence="6 7">
    <name type="scientific">Halanaerobacter jeridensis</name>
    <dbReference type="NCBI Taxonomy" id="706427"/>
    <lineage>
        <taxon>Bacteria</taxon>
        <taxon>Bacillati</taxon>
        <taxon>Bacillota</taxon>
        <taxon>Clostridia</taxon>
        <taxon>Halanaerobiales</taxon>
        <taxon>Halobacteroidaceae</taxon>
        <taxon>Halanaerobacter</taxon>
    </lineage>
</organism>
<evidence type="ECO:0000256" key="2">
    <source>
        <dbReference type="ARBA" id="ARBA00024867"/>
    </source>
</evidence>
<evidence type="ECO:0000313" key="6">
    <source>
        <dbReference type="EMBL" id="MBM7557094.1"/>
    </source>
</evidence>
<keyword evidence="6" id="KW-0238">DNA-binding</keyword>
<dbReference type="SMART" id="SM00448">
    <property type="entry name" value="REC"/>
    <property type="match status" value="1"/>
</dbReference>
<gene>
    <name evidence="6" type="ORF">JOC47_001948</name>
</gene>
<dbReference type="InterPro" id="IPR011006">
    <property type="entry name" value="CheY-like_superfamily"/>
</dbReference>
<dbReference type="InterPro" id="IPR052048">
    <property type="entry name" value="ST_Response_Regulator"/>
</dbReference>
<accession>A0A939BR80</accession>
<dbReference type="Proteomes" id="UP000774000">
    <property type="component" value="Unassembled WGS sequence"/>
</dbReference>
<reference evidence="6" key="1">
    <citation type="submission" date="2021-01" db="EMBL/GenBank/DDBJ databases">
        <title>Genomic Encyclopedia of Type Strains, Phase IV (KMG-IV): sequencing the most valuable type-strain genomes for metagenomic binning, comparative biology and taxonomic classification.</title>
        <authorList>
            <person name="Goeker M."/>
        </authorList>
    </citation>
    <scope>NUCLEOTIDE SEQUENCE</scope>
    <source>
        <strain evidence="6">DSM 23230</strain>
    </source>
</reference>
<keyword evidence="7" id="KW-1185">Reference proteome</keyword>
<evidence type="ECO:0000259" key="5">
    <source>
        <dbReference type="PROSITE" id="PS50110"/>
    </source>
</evidence>
<dbReference type="RefSeq" id="WP_204701858.1">
    <property type="nucleotide sequence ID" value="NZ_JAFBDQ010000009.1"/>
</dbReference>
<dbReference type="PANTHER" id="PTHR43228">
    <property type="entry name" value="TWO-COMPONENT RESPONSE REGULATOR"/>
    <property type="match status" value="1"/>
</dbReference>
<keyword evidence="4" id="KW-0175">Coiled coil</keyword>
<keyword evidence="3" id="KW-0597">Phosphoprotein</keyword>
<feature type="domain" description="Response regulatory" evidence="5">
    <location>
        <begin position="3"/>
        <end position="118"/>
    </location>
</feature>
<proteinExistence type="predicted"/>
<evidence type="ECO:0000256" key="1">
    <source>
        <dbReference type="ARBA" id="ARBA00018672"/>
    </source>
</evidence>
<protein>
    <recommendedName>
        <fullName evidence="1">Stage 0 sporulation protein A homolog</fullName>
    </recommendedName>
</protein>
<dbReference type="GO" id="GO:0000160">
    <property type="term" value="P:phosphorelay signal transduction system"/>
    <property type="evidence" value="ECO:0007669"/>
    <property type="project" value="InterPro"/>
</dbReference>
<dbReference type="GO" id="GO:0003677">
    <property type="term" value="F:DNA binding"/>
    <property type="evidence" value="ECO:0007669"/>
    <property type="project" value="UniProtKB-KW"/>
</dbReference>
<dbReference type="PANTHER" id="PTHR43228:SF1">
    <property type="entry name" value="TWO-COMPONENT RESPONSE REGULATOR ARR22"/>
    <property type="match status" value="1"/>
</dbReference>
<dbReference type="AlphaFoldDB" id="A0A939BR80"/>
<feature type="modified residue" description="4-aspartylphosphate" evidence="3">
    <location>
        <position position="53"/>
    </location>
</feature>
<comment type="caution">
    <text evidence="6">The sequence shown here is derived from an EMBL/GenBank/DDBJ whole genome shotgun (WGS) entry which is preliminary data.</text>
</comment>
<evidence type="ECO:0000256" key="3">
    <source>
        <dbReference type="PROSITE-ProRule" id="PRU00169"/>
    </source>
</evidence>
<dbReference type="InterPro" id="IPR001789">
    <property type="entry name" value="Sig_transdc_resp-reg_receiver"/>
</dbReference>
<dbReference type="SUPFAM" id="SSF52172">
    <property type="entry name" value="CheY-like"/>
    <property type="match status" value="1"/>
</dbReference>
<dbReference type="Pfam" id="PF00072">
    <property type="entry name" value="Response_reg"/>
    <property type="match status" value="1"/>
</dbReference>